<dbReference type="EMBL" id="CP012644">
    <property type="protein sequence ID" value="ALJ01703.1"/>
    <property type="molecule type" value="Genomic_DNA"/>
</dbReference>
<dbReference type="AlphaFoldDB" id="A0A0P0D450"/>
<evidence type="ECO:0000313" key="1">
    <source>
        <dbReference type="EMBL" id="ALJ01703.1"/>
    </source>
</evidence>
<accession>A0A0P0D450</accession>
<evidence type="ECO:0000313" key="2">
    <source>
        <dbReference type="Proteomes" id="UP000061382"/>
    </source>
</evidence>
<keyword evidence="1" id="KW-0614">Plasmid</keyword>
<dbReference type="Proteomes" id="UP000061382">
    <property type="component" value="Plasmid 1"/>
</dbReference>
<dbReference type="KEGG" id="rti:DC20_21880"/>
<dbReference type="PATRIC" id="fig|512763.3.peg.4821"/>
<reference evidence="1 2" key="1">
    <citation type="submission" date="2015-08" db="EMBL/GenBank/DDBJ databases">
        <title>Complete genome sequence of Rufibacter tibetensis strain 1351t, a radiation-resistant bacterium from tibet plateau.</title>
        <authorList>
            <person name="Dai J."/>
        </authorList>
    </citation>
    <scope>NUCLEOTIDE SEQUENCE [LARGE SCALE GENOMIC DNA]</scope>
    <source>
        <strain evidence="1 2">1351</strain>
        <plasmid evidence="1 2">1</plasmid>
    </source>
</reference>
<protein>
    <submittedName>
        <fullName evidence="1">Uncharacterized protein</fullName>
    </submittedName>
</protein>
<dbReference type="RefSeq" id="WP_062546168.1">
    <property type="nucleotide sequence ID" value="NZ_CP012644.1"/>
</dbReference>
<sequence>MKAKRILSPILLLLLLLLLFIVNNASGQFNIKSRLERLGPLRRAIINNQNVYKTIDKLEVQKVYYLIDGTVVNEQTKYKISPSTDNFIRYRVINDDESIIQVLPMMKFVNRGGNHTIEYWDENQDQNLTTLTNPSNYYFKIVDDLTTPAKKYLATQRLTAIPVTIPIKYRFKAYDSDTKFTFDANISYGFGYKIRINSNPYKEQYVRALFAIGVGLQEYMPRDSIKSETYKPDNELTLTNSVGMAYEGGSNFNIGLFLGWDRMFGSKKDWYYQNKPWLGIGIGYKFD</sequence>
<dbReference type="OrthoDB" id="836926at2"/>
<keyword evidence="2" id="KW-1185">Reference proteome</keyword>
<name>A0A0P0D450_9BACT</name>
<proteinExistence type="predicted"/>
<organism evidence="1 2">
    <name type="scientific">Rufibacter tibetensis</name>
    <dbReference type="NCBI Taxonomy" id="512763"/>
    <lineage>
        <taxon>Bacteria</taxon>
        <taxon>Pseudomonadati</taxon>
        <taxon>Bacteroidota</taxon>
        <taxon>Cytophagia</taxon>
        <taxon>Cytophagales</taxon>
        <taxon>Hymenobacteraceae</taxon>
        <taxon>Rufibacter</taxon>
    </lineage>
</organism>
<geneLocation type="plasmid" evidence="1 2">
    <name>1</name>
</geneLocation>
<gene>
    <name evidence="1" type="ORF">DC20_21880</name>
</gene>